<keyword evidence="8" id="KW-1185">Reference proteome</keyword>
<dbReference type="PANTHER" id="PTHR43026:SF1">
    <property type="entry name" value="2-HYDROXYACID DEHYDROGENASE HOMOLOG 1-RELATED"/>
    <property type="match status" value="1"/>
</dbReference>
<dbReference type="AlphaFoldDB" id="A0A895Y5U1"/>
<feature type="domain" description="D-isomer specific 2-hydroxyacid dehydrogenase NAD-binding" evidence="6">
    <location>
        <begin position="111"/>
        <end position="297"/>
    </location>
</feature>
<proteinExistence type="inferred from homology"/>
<dbReference type="InterPro" id="IPR006140">
    <property type="entry name" value="D-isomer_DH_NAD-bd"/>
</dbReference>
<dbReference type="PROSITE" id="PS00670">
    <property type="entry name" value="D_2_HYDROXYACID_DH_2"/>
    <property type="match status" value="1"/>
</dbReference>
<accession>A0A895Y5U1</accession>
<dbReference type="InterPro" id="IPR006139">
    <property type="entry name" value="D-isomer_2_OHA_DH_cat_dom"/>
</dbReference>
<keyword evidence="3" id="KW-0520">NAD</keyword>
<evidence type="ECO:0000313" key="7">
    <source>
        <dbReference type="EMBL" id="QSB13084.1"/>
    </source>
</evidence>
<evidence type="ECO:0000259" key="5">
    <source>
        <dbReference type="Pfam" id="PF00389"/>
    </source>
</evidence>
<dbReference type="CDD" id="cd12183">
    <property type="entry name" value="LDH_like_2"/>
    <property type="match status" value="1"/>
</dbReference>
<dbReference type="GO" id="GO:0051287">
    <property type="term" value="F:NAD binding"/>
    <property type="evidence" value="ECO:0007669"/>
    <property type="project" value="InterPro"/>
</dbReference>
<dbReference type="FunFam" id="3.40.50.720:FF:000050">
    <property type="entry name" value="D-lactate dehydrogenase"/>
    <property type="match status" value="1"/>
</dbReference>
<dbReference type="PANTHER" id="PTHR43026">
    <property type="entry name" value="2-HYDROXYACID DEHYDROGENASE HOMOLOG 1-RELATED"/>
    <property type="match status" value="1"/>
</dbReference>
<dbReference type="EMBL" id="CP070499">
    <property type="protein sequence ID" value="QSB13084.1"/>
    <property type="molecule type" value="Genomic_DNA"/>
</dbReference>
<dbReference type="SUPFAM" id="SSF52283">
    <property type="entry name" value="Formate/glycerate dehydrogenase catalytic domain-like"/>
    <property type="match status" value="1"/>
</dbReference>
<organism evidence="7 8">
    <name type="scientific">Natronosporangium hydrolyticum</name>
    <dbReference type="NCBI Taxonomy" id="2811111"/>
    <lineage>
        <taxon>Bacteria</taxon>
        <taxon>Bacillati</taxon>
        <taxon>Actinomycetota</taxon>
        <taxon>Actinomycetes</taxon>
        <taxon>Micromonosporales</taxon>
        <taxon>Micromonosporaceae</taxon>
        <taxon>Natronosporangium</taxon>
    </lineage>
</organism>
<dbReference type="PROSITE" id="PS00065">
    <property type="entry name" value="D_2_HYDROXYACID_DH_1"/>
    <property type="match status" value="1"/>
</dbReference>
<gene>
    <name evidence="7" type="ORF">JQS43_15680</name>
</gene>
<dbReference type="RefSeq" id="WP_239675149.1">
    <property type="nucleotide sequence ID" value="NZ_CP070499.1"/>
</dbReference>
<evidence type="ECO:0000259" key="6">
    <source>
        <dbReference type="Pfam" id="PF02826"/>
    </source>
</evidence>
<dbReference type="InterPro" id="IPR029752">
    <property type="entry name" value="D-isomer_DH_CS1"/>
</dbReference>
<dbReference type="InterPro" id="IPR029753">
    <property type="entry name" value="D-isomer_DH_CS"/>
</dbReference>
<comment type="similarity">
    <text evidence="1 4">Belongs to the D-isomer specific 2-hydroxyacid dehydrogenase family.</text>
</comment>
<evidence type="ECO:0000256" key="2">
    <source>
        <dbReference type="ARBA" id="ARBA00023002"/>
    </source>
</evidence>
<dbReference type="InterPro" id="IPR058205">
    <property type="entry name" value="D-LDH-like"/>
</dbReference>
<dbReference type="SUPFAM" id="SSF51735">
    <property type="entry name" value="NAD(P)-binding Rossmann-fold domains"/>
    <property type="match status" value="1"/>
</dbReference>
<dbReference type="PROSITE" id="PS00671">
    <property type="entry name" value="D_2_HYDROXYACID_DH_3"/>
    <property type="match status" value="1"/>
</dbReference>
<dbReference type="Gene3D" id="3.40.50.720">
    <property type="entry name" value="NAD(P)-binding Rossmann-like Domain"/>
    <property type="match status" value="2"/>
</dbReference>
<feature type="domain" description="D-isomer specific 2-hydroxyacid dehydrogenase catalytic" evidence="5">
    <location>
        <begin position="3"/>
        <end position="328"/>
    </location>
</feature>
<keyword evidence="2 4" id="KW-0560">Oxidoreductase</keyword>
<dbReference type="GO" id="GO:0008720">
    <property type="term" value="F:D-lactate dehydrogenase (NAD+) activity"/>
    <property type="evidence" value="ECO:0007669"/>
    <property type="project" value="TreeGrafter"/>
</dbReference>
<name>A0A895Y5U1_9ACTN</name>
<dbReference type="Pfam" id="PF02826">
    <property type="entry name" value="2-Hacid_dh_C"/>
    <property type="match status" value="1"/>
</dbReference>
<protein>
    <submittedName>
        <fullName evidence="7">2-hydroxyacid dehydrogenase</fullName>
    </submittedName>
</protein>
<sequence>MRVAVFSTKPYDEEFLRSANQQAGHELVFLEPRLSEETAALAAGSAAVCAFVNDDLSAGVLARLAEQGVRLVALRSAGFNHVDLATAAKLGITVARVPGYSPHAVAEHCAGLILALNRKIHRAYNRVREGNFALSGLLGFDLHGRTVGVIGTGKIGVCFIKIMAGFGCRVLAYDPYPGDAAREAGAEYAPLAQVLGESDVVALHCPLTPETHHLINAESIEQMRDGVMLINTSRGALVDTAAVIEGLKRGKIGFLGLDVYEEEADLFFEDLSDQMLRDDIFSRLITFPNVLITGHQAFFTEEALGNIAATTVANVTAFERDEGELHRVTADVLA</sequence>
<evidence type="ECO:0000256" key="4">
    <source>
        <dbReference type="RuleBase" id="RU003719"/>
    </source>
</evidence>
<dbReference type="Pfam" id="PF00389">
    <property type="entry name" value="2-Hacid_dh"/>
    <property type="match status" value="1"/>
</dbReference>
<dbReference type="Proteomes" id="UP000662857">
    <property type="component" value="Chromosome"/>
</dbReference>
<dbReference type="InterPro" id="IPR036291">
    <property type="entry name" value="NAD(P)-bd_dom_sf"/>
</dbReference>
<evidence type="ECO:0000313" key="8">
    <source>
        <dbReference type="Proteomes" id="UP000662857"/>
    </source>
</evidence>
<evidence type="ECO:0000256" key="1">
    <source>
        <dbReference type="ARBA" id="ARBA00005854"/>
    </source>
</evidence>
<evidence type="ECO:0000256" key="3">
    <source>
        <dbReference type="ARBA" id="ARBA00023027"/>
    </source>
</evidence>
<dbReference type="KEGG" id="nhy:JQS43_15680"/>
<reference evidence="7" key="1">
    <citation type="submission" date="2021-02" db="EMBL/GenBank/DDBJ databases">
        <title>Natrosporangium hydrolyticum gen. nov., sp. nov, a haloalkaliphilic actinobacterium from a soda solonchak soil.</title>
        <authorList>
            <person name="Sorokin D.Y."/>
            <person name="Khijniak T.V."/>
            <person name="Zakharycheva A.P."/>
            <person name="Boueva O.V."/>
            <person name="Ariskina E.V."/>
            <person name="Hahnke R.L."/>
            <person name="Bunk B."/>
            <person name="Sproer C."/>
            <person name="Schumann P."/>
            <person name="Evtushenko L.I."/>
            <person name="Kublanov I.V."/>
        </authorList>
    </citation>
    <scope>NUCLEOTIDE SEQUENCE</scope>
    <source>
        <strain evidence="7">DSM 106523</strain>
    </source>
</reference>